<dbReference type="PROSITE" id="PS51918">
    <property type="entry name" value="RADICAL_SAM"/>
    <property type="match status" value="1"/>
</dbReference>
<evidence type="ECO:0000256" key="6">
    <source>
        <dbReference type="HAMAP-Rule" id="MF_01251"/>
    </source>
</evidence>
<dbReference type="PANTHER" id="PTHR32331">
    <property type="entry name" value="UPF0313 PROTEIN YGIQ"/>
    <property type="match status" value="1"/>
</dbReference>
<comment type="similarity">
    <text evidence="6">Belongs to the UPF0313 family.</text>
</comment>
<keyword evidence="2 6" id="KW-0949">S-adenosyl-L-methionine</keyword>
<dbReference type="EMBL" id="LK933327">
    <property type="protein sequence ID" value="CDT67121.1"/>
    <property type="molecule type" value="Genomic_DNA"/>
</dbReference>
<dbReference type="GO" id="GO:0003824">
    <property type="term" value="F:catalytic activity"/>
    <property type="evidence" value="ECO:0007669"/>
    <property type="project" value="InterPro"/>
</dbReference>
<dbReference type="InterPro" id="IPR006638">
    <property type="entry name" value="Elp3/MiaA/NifB-like_rSAM"/>
</dbReference>
<evidence type="ECO:0000256" key="4">
    <source>
        <dbReference type="ARBA" id="ARBA00023004"/>
    </source>
</evidence>
<dbReference type="SUPFAM" id="SSF102114">
    <property type="entry name" value="Radical SAM enzymes"/>
    <property type="match status" value="1"/>
</dbReference>
<organism evidence="9">
    <name type="scientific">Clostridioides difficile</name>
    <name type="common">Peptoclostridium difficile</name>
    <dbReference type="NCBI Taxonomy" id="1496"/>
    <lineage>
        <taxon>Bacteria</taxon>
        <taxon>Bacillati</taxon>
        <taxon>Bacillota</taxon>
        <taxon>Clostridia</taxon>
        <taxon>Peptostreptococcales</taxon>
        <taxon>Peptostreptococcaceae</taxon>
        <taxon>Clostridioides</taxon>
    </lineage>
</organism>
<dbReference type="AlphaFoldDB" id="A0A069B0S3"/>
<comment type="cofactor">
    <cofactor evidence="6">
        <name>[4Fe-4S] cluster</name>
        <dbReference type="ChEBI" id="CHEBI:49883"/>
    </cofactor>
    <text evidence="6">Binds 1 [4Fe-4S] cluster. The cluster is coordinated with 3 cysteines and an exchangeable S-adenosyl-L-methionine.</text>
</comment>
<feature type="compositionally biased region" description="Basic residues" evidence="7">
    <location>
        <begin position="608"/>
        <end position="622"/>
    </location>
</feature>
<feature type="binding site" evidence="6">
    <location>
        <position position="316"/>
    </location>
    <ligand>
        <name>[4Fe-4S] cluster</name>
        <dbReference type="ChEBI" id="CHEBI:49883"/>
        <note>4Fe-4S-S-AdoMet</note>
    </ligand>
</feature>
<dbReference type="InterPro" id="IPR022946">
    <property type="entry name" value="UPF0313"/>
</dbReference>
<dbReference type="Pfam" id="PF08497">
    <property type="entry name" value="Radical_SAM_N"/>
    <property type="match status" value="1"/>
</dbReference>
<feature type="region of interest" description="Disordered" evidence="7">
    <location>
        <begin position="599"/>
        <end position="646"/>
    </location>
</feature>
<evidence type="ECO:0000256" key="7">
    <source>
        <dbReference type="SAM" id="MobiDB-lite"/>
    </source>
</evidence>
<evidence type="ECO:0000256" key="5">
    <source>
        <dbReference type="ARBA" id="ARBA00023014"/>
    </source>
</evidence>
<gene>
    <name evidence="9" type="ORF">BN1095_630048</name>
</gene>
<dbReference type="InterPro" id="IPR024560">
    <property type="entry name" value="UPF0313_C"/>
</dbReference>
<accession>A0A069B0S3</accession>
<evidence type="ECO:0000259" key="8">
    <source>
        <dbReference type="PROSITE" id="PS51918"/>
    </source>
</evidence>
<keyword evidence="4 6" id="KW-0408">Iron</keyword>
<proteinExistence type="inferred from homology"/>
<feature type="binding site" evidence="6">
    <location>
        <position position="313"/>
    </location>
    <ligand>
        <name>[4Fe-4S] cluster</name>
        <dbReference type="ChEBI" id="CHEBI:49883"/>
        <note>4Fe-4S-S-AdoMet</note>
    </ligand>
</feature>
<evidence type="ECO:0000256" key="1">
    <source>
        <dbReference type="ARBA" id="ARBA00022485"/>
    </source>
</evidence>
<dbReference type="Pfam" id="PF11842">
    <property type="entry name" value="DUF3362"/>
    <property type="match status" value="1"/>
</dbReference>
<reference evidence="9" key="1">
    <citation type="submission" date="2014-07" db="EMBL/GenBank/DDBJ databases">
        <authorList>
            <person name="Monot Marc"/>
        </authorList>
    </citation>
    <scope>NUCLEOTIDE SEQUENCE</scope>
    <source>
        <strain evidence="9">7032989</strain>
    </source>
</reference>
<protein>
    <submittedName>
        <fullName evidence="9">Putative iron-sulfur protein</fullName>
    </submittedName>
</protein>
<name>A0A069B0S3_CLODI</name>
<dbReference type="InterPro" id="IPR007197">
    <property type="entry name" value="rSAM"/>
</dbReference>
<dbReference type="InterPro" id="IPR023404">
    <property type="entry name" value="rSAM_horseshoe"/>
</dbReference>
<dbReference type="HAMAP" id="MF_01251">
    <property type="entry name" value="UPF0313"/>
    <property type="match status" value="1"/>
</dbReference>
<dbReference type="SFLD" id="SFLDG01082">
    <property type="entry name" value="B12-binding_domain_containing"/>
    <property type="match status" value="1"/>
</dbReference>
<dbReference type="SMART" id="SM00729">
    <property type="entry name" value="Elp3"/>
    <property type="match status" value="1"/>
</dbReference>
<dbReference type="SFLD" id="SFLDS00029">
    <property type="entry name" value="Radical_SAM"/>
    <property type="match status" value="1"/>
</dbReference>
<feature type="compositionally biased region" description="Low complexity" evidence="7">
    <location>
        <begin position="623"/>
        <end position="636"/>
    </location>
</feature>
<dbReference type="InterPro" id="IPR058240">
    <property type="entry name" value="rSAM_sf"/>
</dbReference>
<evidence type="ECO:0000313" key="9">
    <source>
        <dbReference type="EMBL" id="CDT67121.1"/>
    </source>
</evidence>
<dbReference type="InterPro" id="IPR013704">
    <property type="entry name" value="UPF0313_N"/>
</dbReference>
<feature type="binding site" evidence="6">
    <location>
        <position position="309"/>
    </location>
    <ligand>
        <name>[4Fe-4S] cluster</name>
        <dbReference type="ChEBI" id="CHEBI:49883"/>
        <note>4Fe-4S-S-AdoMet</note>
    </ligand>
</feature>
<keyword evidence="1 6" id="KW-0004">4Fe-4S</keyword>
<dbReference type="SFLD" id="SFLDG01069">
    <property type="entry name" value="UPF0313"/>
    <property type="match status" value="1"/>
</dbReference>
<dbReference type="Gene3D" id="3.80.30.20">
    <property type="entry name" value="tm_1862 like domain"/>
    <property type="match status" value="1"/>
</dbReference>
<sequence>MENKFLPISKQDMIDRGWEELDFVLVTGDAYVDHHSFGTAIISRVLESAGYKVGIIAQPDWRTTDDFMKLGKPRLAFLVNAGNMDSMVNHYSVSKKHREKDMYSPGGKMGYRPDRATIVYCNKIREAYSDVAIVIGGIEASLRRFAHYDYWSDKVRKSMLIDSGADLLVYGMSEKQIVEVANALNDGYDPKYIRHIDGTCYISDTLEEIYDKYILIPSYKEICEDKMKYVEAFKIQYDEQDPFRGNIIVQPHGSKYLVQNKPEKPLSREELDEVYGLPYQKTYHPVYEKFGGIPAIEEVKFSIVSSRGCFGSCSFCAITFHQGRAVQSRSEKSIIDEAIGITNLDDFKGYIHDVGGPTANFRRPACKKQITKGACKNRQCLSPSPCKNLDADHSEYLHLLRAVRKLPKIKKVFVRSGIRYDYVMADKNNKFIRELIEHHVSGQLKVAPEHISEEVLKYMQKPAGKTYDKFRQKFFAINEELGKKQYLIPYLMSSHPGSTLNSAIELAEYLRDTHYQPEQVQDFYPTPGTLSTTMFYTGIDPLTMKPVYVPKSKRDKAMQRALLQYRAPRNYDLVYSALVEAGREDLIGFGHRCLIKPKNEKPYFNRNNSKKNVSKGTNKNKKTNTNNRSNKNQQKSSTKKRKNIKV</sequence>
<keyword evidence="5 6" id="KW-0411">Iron-sulfur</keyword>
<dbReference type="GO" id="GO:0005506">
    <property type="term" value="F:iron ion binding"/>
    <property type="evidence" value="ECO:0007669"/>
    <property type="project" value="UniProtKB-UniRule"/>
</dbReference>
<dbReference type="GO" id="GO:0051539">
    <property type="term" value="F:4 iron, 4 sulfur cluster binding"/>
    <property type="evidence" value="ECO:0007669"/>
    <property type="project" value="UniProtKB-KW"/>
</dbReference>
<evidence type="ECO:0000256" key="3">
    <source>
        <dbReference type="ARBA" id="ARBA00022723"/>
    </source>
</evidence>
<dbReference type="NCBIfam" id="TIGR03904">
    <property type="entry name" value="SAM_YgiQ"/>
    <property type="match status" value="1"/>
</dbReference>
<dbReference type="PANTHER" id="PTHR32331:SF0">
    <property type="entry name" value="UPF0313 PROTEIN YGIQ"/>
    <property type="match status" value="1"/>
</dbReference>
<keyword evidence="3 6" id="KW-0479">Metal-binding</keyword>
<evidence type="ECO:0000256" key="2">
    <source>
        <dbReference type="ARBA" id="ARBA00022691"/>
    </source>
</evidence>
<feature type="compositionally biased region" description="Basic residues" evidence="7">
    <location>
        <begin position="637"/>
        <end position="646"/>
    </location>
</feature>
<feature type="domain" description="Radical SAM core" evidence="8">
    <location>
        <begin position="295"/>
        <end position="566"/>
    </location>
</feature>